<feature type="compositionally biased region" description="Basic and acidic residues" evidence="1">
    <location>
        <begin position="51"/>
        <end position="70"/>
    </location>
</feature>
<proteinExistence type="predicted"/>
<dbReference type="EMBL" id="LATX01001568">
    <property type="protein sequence ID" value="KTB40587.1"/>
    <property type="molecule type" value="Genomic_DNA"/>
</dbReference>
<evidence type="ECO:0000313" key="2">
    <source>
        <dbReference type="EMBL" id="KTB40587.1"/>
    </source>
</evidence>
<dbReference type="Proteomes" id="UP000054988">
    <property type="component" value="Unassembled WGS sequence"/>
</dbReference>
<comment type="caution">
    <text evidence="2">The sequence shown here is derived from an EMBL/GenBank/DDBJ whole genome shotgun (WGS) entry which is preliminary data.</text>
</comment>
<dbReference type="AlphaFoldDB" id="A0A0W0FW98"/>
<accession>A0A0W0FW98</accession>
<sequence length="146" mass="16042">MPDNYTECLCAKCARKPALLRRIKKATVRKHMQKHGPVAPIIRNTSLVPDEQGRGEHRDEAEGVMLRRDGEEMDMDLGGPGLGFGFDEDDDNVGPPLESQAGSNQIQQPDAHYTPISIPGNVYPPIDSHSDSVVAPLLRDNDPSFL</sequence>
<reference evidence="2 3" key="1">
    <citation type="submission" date="2015-12" db="EMBL/GenBank/DDBJ databases">
        <title>Draft genome sequence of Moniliophthora roreri, the causal agent of frosty pod rot of cacao.</title>
        <authorList>
            <person name="Aime M.C."/>
            <person name="Diaz-Valderrama J.R."/>
            <person name="Kijpornyongpan T."/>
            <person name="Phillips-Mora W."/>
        </authorList>
    </citation>
    <scope>NUCLEOTIDE SEQUENCE [LARGE SCALE GENOMIC DNA]</scope>
    <source>
        <strain evidence="2 3">MCA 2952</strain>
    </source>
</reference>
<evidence type="ECO:0000256" key="1">
    <source>
        <dbReference type="SAM" id="MobiDB-lite"/>
    </source>
</evidence>
<gene>
    <name evidence="2" type="ORF">WG66_6835</name>
</gene>
<name>A0A0W0FW98_MONRR</name>
<evidence type="ECO:0000313" key="3">
    <source>
        <dbReference type="Proteomes" id="UP000054988"/>
    </source>
</evidence>
<organism evidence="2 3">
    <name type="scientific">Moniliophthora roreri</name>
    <name type="common">Frosty pod rot fungus</name>
    <name type="synonym">Monilia roreri</name>
    <dbReference type="NCBI Taxonomy" id="221103"/>
    <lineage>
        <taxon>Eukaryota</taxon>
        <taxon>Fungi</taxon>
        <taxon>Dikarya</taxon>
        <taxon>Basidiomycota</taxon>
        <taxon>Agaricomycotina</taxon>
        <taxon>Agaricomycetes</taxon>
        <taxon>Agaricomycetidae</taxon>
        <taxon>Agaricales</taxon>
        <taxon>Marasmiineae</taxon>
        <taxon>Marasmiaceae</taxon>
        <taxon>Moniliophthora</taxon>
    </lineage>
</organism>
<protein>
    <submittedName>
        <fullName evidence="2">Uncharacterized protein</fullName>
    </submittedName>
</protein>
<feature type="region of interest" description="Disordered" evidence="1">
    <location>
        <begin position="42"/>
        <end position="146"/>
    </location>
</feature>